<name>A0A497ERC8_9CREN</name>
<dbReference type="EMBL" id="QMQV01000029">
    <property type="protein sequence ID" value="RLE49602.1"/>
    <property type="molecule type" value="Genomic_DNA"/>
</dbReference>
<evidence type="ECO:0000313" key="2">
    <source>
        <dbReference type="Proteomes" id="UP000278475"/>
    </source>
</evidence>
<accession>A0A497ERC8</accession>
<evidence type="ECO:0000313" key="1">
    <source>
        <dbReference type="EMBL" id="RLE49602.1"/>
    </source>
</evidence>
<proteinExistence type="predicted"/>
<dbReference type="AlphaFoldDB" id="A0A497ERC8"/>
<reference evidence="1 2" key="1">
    <citation type="submission" date="2018-06" db="EMBL/GenBank/DDBJ databases">
        <title>Extensive metabolic versatility and redundancy in microbially diverse, dynamic hydrothermal sediments.</title>
        <authorList>
            <person name="Dombrowski N."/>
            <person name="Teske A."/>
            <person name="Baker B.J."/>
        </authorList>
    </citation>
    <scope>NUCLEOTIDE SEQUENCE [LARGE SCALE GENOMIC DNA]</scope>
    <source>
        <strain evidence="1">B66_G16</strain>
    </source>
</reference>
<gene>
    <name evidence="1" type="ORF">DRJ31_04315</name>
</gene>
<evidence type="ECO:0008006" key="3">
    <source>
        <dbReference type="Google" id="ProtNLM"/>
    </source>
</evidence>
<sequence>MWMLVRPDAVKALEDPGVKKALSRYVDVVKNRKYAKFLIAGRIEADYDEDASLQELWQIHNKLVEEYYEIEREIDSGQLSLSDLPQPKKSLLTLKSLIGDRLLEACVLCERRCKVNRFSSRNGYCRAPADMPVSSMFEHLGEEPEIVPSFTVYSC</sequence>
<organism evidence="1 2">
    <name type="scientific">Thermoproteota archaeon</name>
    <dbReference type="NCBI Taxonomy" id="2056631"/>
    <lineage>
        <taxon>Archaea</taxon>
        <taxon>Thermoproteota</taxon>
    </lineage>
</organism>
<comment type="caution">
    <text evidence="1">The sequence shown here is derived from an EMBL/GenBank/DDBJ whole genome shotgun (WGS) entry which is preliminary data.</text>
</comment>
<protein>
    <recommendedName>
        <fullName evidence="3">Pyruvate formate lyase-activating protein</fullName>
    </recommendedName>
</protein>
<dbReference type="Proteomes" id="UP000278475">
    <property type="component" value="Unassembled WGS sequence"/>
</dbReference>